<dbReference type="RefSeq" id="WP_027123368.1">
    <property type="nucleotide sequence ID" value="NZ_CP103423.1"/>
</dbReference>
<keyword evidence="3 5" id="KW-1133">Transmembrane helix</keyword>
<feature type="domain" description="ABC-2 type transporter transmembrane" evidence="6">
    <location>
        <begin position="45"/>
        <end position="266"/>
    </location>
</feature>
<dbReference type="InterPro" id="IPR013525">
    <property type="entry name" value="ABC2_TM"/>
</dbReference>
<evidence type="ECO:0000313" key="7">
    <source>
        <dbReference type="EMBL" id="UWD34282.1"/>
    </source>
</evidence>
<feature type="transmembrane region" description="Helical" evidence="5">
    <location>
        <begin position="66"/>
        <end position="88"/>
    </location>
</feature>
<dbReference type="PANTHER" id="PTHR43027:SF1">
    <property type="entry name" value="DOXORUBICIN RESISTANCE ABC TRANSPORTER PERMEASE PROTEIN DRRC-RELATED"/>
    <property type="match status" value="1"/>
</dbReference>
<gene>
    <name evidence="7" type="ORF">NX772_00410</name>
</gene>
<dbReference type="EMBL" id="CP103423">
    <property type="protein sequence ID" value="UWD34282.1"/>
    <property type="molecule type" value="Genomic_DNA"/>
</dbReference>
<dbReference type="InterPro" id="IPR052902">
    <property type="entry name" value="ABC-2_transporter"/>
</dbReference>
<proteinExistence type="predicted"/>
<accession>A0ABY5TUE5</accession>
<feature type="transmembrane region" description="Helical" evidence="5">
    <location>
        <begin position="181"/>
        <end position="201"/>
    </location>
</feature>
<evidence type="ECO:0000313" key="8">
    <source>
        <dbReference type="Proteomes" id="UP001058364"/>
    </source>
</evidence>
<organism evidence="7 8">
    <name type="scientific">Mesomycoplasma molare</name>
    <dbReference type="NCBI Taxonomy" id="171288"/>
    <lineage>
        <taxon>Bacteria</taxon>
        <taxon>Bacillati</taxon>
        <taxon>Mycoplasmatota</taxon>
        <taxon>Mycoplasmoidales</taxon>
        <taxon>Metamycoplasmataceae</taxon>
        <taxon>Mesomycoplasma</taxon>
    </lineage>
</organism>
<feature type="transmembrane region" description="Helical" evidence="5">
    <location>
        <begin position="12"/>
        <end position="33"/>
    </location>
</feature>
<reference evidence="7" key="1">
    <citation type="submission" date="2022-08" db="EMBL/GenBank/DDBJ databases">
        <title>Complete genome sequence of Mycoplasma molare type strain H 542.</title>
        <authorList>
            <person name="Spergser J."/>
        </authorList>
    </citation>
    <scope>NUCLEOTIDE SEQUENCE</scope>
    <source>
        <strain evidence="7">H 542</strain>
    </source>
</reference>
<evidence type="ECO:0000256" key="4">
    <source>
        <dbReference type="ARBA" id="ARBA00023136"/>
    </source>
</evidence>
<keyword evidence="2 5" id="KW-0812">Transmembrane</keyword>
<name>A0ABY5TUE5_9BACT</name>
<dbReference type="Proteomes" id="UP001058364">
    <property type="component" value="Chromosome"/>
</dbReference>
<evidence type="ECO:0000259" key="6">
    <source>
        <dbReference type="Pfam" id="PF12698"/>
    </source>
</evidence>
<keyword evidence="8" id="KW-1185">Reference proteome</keyword>
<protein>
    <submittedName>
        <fullName evidence="7">ABC transporter permease</fullName>
    </submittedName>
</protein>
<feature type="transmembrane region" description="Helical" evidence="5">
    <location>
        <begin position="251"/>
        <end position="269"/>
    </location>
</feature>
<dbReference type="PANTHER" id="PTHR43027">
    <property type="entry name" value="DOXORUBICIN RESISTANCE ABC TRANSPORTER PERMEASE PROTEIN DRRC-RELATED"/>
    <property type="match status" value="1"/>
</dbReference>
<evidence type="ECO:0000256" key="3">
    <source>
        <dbReference type="ARBA" id="ARBA00022989"/>
    </source>
</evidence>
<sequence length="276" mass="31240">MKAVFKLINAYYWKGFFGPFFTLFWPFLIFFLLGNVTYSNALTSLEKNNLSSEIIEKNILNLAKSIIVGVLISTIISNGLIGFSTIIVDFKKSTLIKRIGSANIQKSHFMLASLFYQFVWTLFVIIWVPLVGTLVLGFNKYLNFSIGFNLGLIYILPWIMLLFLVSVSMGLLIISLVNSTIGASTIANLVFFPISFLSGGFGNGKPNLNYAPLIHFFTYIIPTKYVSDPLFVVFEEEKYSSLYSIMGWQSYGFPILSIVLSLIFIFISIKKFKWGE</sequence>
<feature type="transmembrane region" description="Helical" evidence="5">
    <location>
        <begin position="152"/>
        <end position="174"/>
    </location>
</feature>
<keyword evidence="4 5" id="KW-0472">Membrane</keyword>
<evidence type="ECO:0000256" key="2">
    <source>
        <dbReference type="ARBA" id="ARBA00022692"/>
    </source>
</evidence>
<comment type="subcellular location">
    <subcellularLocation>
        <location evidence="1">Membrane</location>
        <topology evidence="1">Multi-pass membrane protein</topology>
    </subcellularLocation>
</comment>
<dbReference type="Pfam" id="PF12698">
    <property type="entry name" value="ABC2_membrane_3"/>
    <property type="match status" value="1"/>
</dbReference>
<feature type="transmembrane region" description="Helical" evidence="5">
    <location>
        <begin position="109"/>
        <end position="132"/>
    </location>
</feature>
<evidence type="ECO:0000256" key="1">
    <source>
        <dbReference type="ARBA" id="ARBA00004141"/>
    </source>
</evidence>
<evidence type="ECO:0000256" key="5">
    <source>
        <dbReference type="SAM" id="Phobius"/>
    </source>
</evidence>